<dbReference type="PANTHER" id="PTHR47426:SF3">
    <property type="entry name" value="GCN5-RELATED N-ACETYLTRANSFERASE 6, CHLOROPLASTIC"/>
    <property type="match status" value="1"/>
</dbReference>
<dbReference type="PANTHER" id="PTHR47426">
    <property type="entry name" value="ACYL-COA N-ACYLTRANSFERASES (NAT) SUPERFAMILY PROTEIN"/>
    <property type="match status" value="1"/>
</dbReference>
<dbReference type="Proteomes" id="UP000290289">
    <property type="component" value="Chromosome 2"/>
</dbReference>
<comment type="caution">
    <text evidence="2">The sequence shown here is derived from an EMBL/GenBank/DDBJ whole genome shotgun (WGS) entry which is preliminary data.</text>
</comment>
<dbReference type="InterPro" id="IPR016181">
    <property type="entry name" value="Acyl_CoA_acyltransferase"/>
</dbReference>
<gene>
    <name evidence="2" type="ORF">DVH24_018200</name>
</gene>
<proteinExistence type="predicted"/>
<dbReference type="EMBL" id="RDQH01000328">
    <property type="protein sequence ID" value="RXI06158.1"/>
    <property type="molecule type" value="Genomic_DNA"/>
</dbReference>
<dbReference type="STRING" id="3750.A0A498KEW3"/>
<keyword evidence="3" id="KW-1185">Reference proteome</keyword>
<accession>A0A498KEW3</accession>
<name>A0A498KEW3_MALDO</name>
<dbReference type="GO" id="GO:0016747">
    <property type="term" value="F:acyltransferase activity, transferring groups other than amino-acyl groups"/>
    <property type="evidence" value="ECO:0007669"/>
    <property type="project" value="InterPro"/>
</dbReference>
<dbReference type="InterPro" id="IPR000182">
    <property type="entry name" value="GNAT_dom"/>
</dbReference>
<dbReference type="InterPro" id="IPR056683">
    <property type="entry name" value="DUF7781"/>
</dbReference>
<dbReference type="Pfam" id="PF25003">
    <property type="entry name" value="DUF7781"/>
    <property type="match status" value="1"/>
</dbReference>
<dbReference type="PROSITE" id="PS51186">
    <property type="entry name" value="GNAT"/>
    <property type="match status" value="1"/>
</dbReference>
<sequence length="398" mass="46050">MAHGRNLELIRALGTGEPWFNMNSGKLQASLDRVEAIVNYTDIYNTYKSKDKFEIACEFVRFNGAKPLAFLIPSKFWRLTVRDAGGLESELYLAPKSSWESIFRSRMMWDQTSVSHAGNDCHQLLDLRYISFIILFHYQMNRKRDSKSSHPRKMEELSVELPTQTIPHCEPSKHPDLQFDRLQPSDEDLDQEKKLEFGQFVAREATLDEEYWTAAWLRAESHWEEQKNDRFADSNKRKFADRAFNAIKRRAKGQNGQLCTCIVTVKKDTKNVKRTVVKSVVGTLDLSIRYLLDGETFPGERVKAPLFCSTNRTQSSRYGYISNLCVAKAARRQGIASNMLQFAIRSAILNANVEQIYVHVDRKNKPAQELYRKMGFEIIERANSQLSEEQTYLLCFKT</sequence>
<evidence type="ECO:0000313" key="2">
    <source>
        <dbReference type="EMBL" id="RXI06158.1"/>
    </source>
</evidence>
<organism evidence="2 3">
    <name type="scientific">Malus domestica</name>
    <name type="common">Apple</name>
    <name type="synonym">Pyrus malus</name>
    <dbReference type="NCBI Taxonomy" id="3750"/>
    <lineage>
        <taxon>Eukaryota</taxon>
        <taxon>Viridiplantae</taxon>
        <taxon>Streptophyta</taxon>
        <taxon>Embryophyta</taxon>
        <taxon>Tracheophyta</taxon>
        <taxon>Spermatophyta</taxon>
        <taxon>Magnoliopsida</taxon>
        <taxon>eudicotyledons</taxon>
        <taxon>Gunneridae</taxon>
        <taxon>Pentapetalae</taxon>
        <taxon>rosids</taxon>
        <taxon>fabids</taxon>
        <taxon>Rosales</taxon>
        <taxon>Rosaceae</taxon>
        <taxon>Amygdaloideae</taxon>
        <taxon>Maleae</taxon>
        <taxon>Malus</taxon>
    </lineage>
</organism>
<feature type="domain" description="N-acetyltransferase" evidence="1">
    <location>
        <begin position="317"/>
        <end position="398"/>
    </location>
</feature>
<dbReference type="SUPFAM" id="SSF55729">
    <property type="entry name" value="Acyl-CoA N-acyltransferases (Nat)"/>
    <property type="match status" value="1"/>
</dbReference>
<reference evidence="2 3" key="1">
    <citation type="submission" date="2018-10" db="EMBL/GenBank/DDBJ databases">
        <title>A high-quality apple genome assembly.</title>
        <authorList>
            <person name="Hu J."/>
        </authorList>
    </citation>
    <scope>NUCLEOTIDE SEQUENCE [LARGE SCALE GENOMIC DNA]</scope>
    <source>
        <strain evidence="3">cv. HFTH1</strain>
        <tissue evidence="2">Young leaf</tissue>
    </source>
</reference>
<protein>
    <recommendedName>
        <fullName evidence="1">N-acetyltransferase domain-containing protein</fullName>
    </recommendedName>
</protein>
<dbReference type="Gene3D" id="3.40.630.30">
    <property type="match status" value="1"/>
</dbReference>
<dbReference type="AlphaFoldDB" id="A0A498KEW3"/>
<evidence type="ECO:0000259" key="1">
    <source>
        <dbReference type="PROSITE" id="PS51186"/>
    </source>
</evidence>
<dbReference type="CDD" id="cd04301">
    <property type="entry name" value="NAT_SF"/>
    <property type="match status" value="1"/>
</dbReference>
<dbReference type="Pfam" id="PF00583">
    <property type="entry name" value="Acetyltransf_1"/>
    <property type="match status" value="1"/>
</dbReference>
<evidence type="ECO:0000313" key="3">
    <source>
        <dbReference type="Proteomes" id="UP000290289"/>
    </source>
</evidence>